<protein>
    <submittedName>
        <fullName evidence="2">Uncharacterized protein</fullName>
    </submittedName>
</protein>
<evidence type="ECO:0000313" key="2">
    <source>
        <dbReference type="EMBL" id="MCE3050471.1"/>
    </source>
</evidence>
<feature type="compositionally biased region" description="Acidic residues" evidence="1">
    <location>
        <begin position="72"/>
        <end position="81"/>
    </location>
</feature>
<dbReference type="Proteomes" id="UP000823775">
    <property type="component" value="Unassembled WGS sequence"/>
</dbReference>
<feature type="compositionally biased region" description="Acidic residues" evidence="1">
    <location>
        <begin position="52"/>
        <end position="62"/>
    </location>
</feature>
<organism evidence="2 3">
    <name type="scientific">Datura stramonium</name>
    <name type="common">Jimsonweed</name>
    <name type="synonym">Common thornapple</name>
    <dbReference type="NCBI Taxonomy" id="4076"/>
    <lineage>
        <taxon>Eukaryota</taxon>
        <taxon>Viridiplantae</taxon>
        <taxon>Streptophyta</taxon>
        <taxon>Embryophyta</taxon>
        <taxon>Tracheophyta</taxon>
        <taxon>Spermatophyta</taxon>
        <taxon>Magnoliopsida</taxon>
        <taxon>eudicotyledons</taxon>
        <taxon>Gunneridae</taxon>
        <taxon>Pentapetalae</taxon>
        <taxon>asterids</taxon>
        <taxon>lamiids</taxon>
        <taxon>Solanales</taxon>
        <taxon>Solanaceae</taxon>
        <taxon>Solanoideae</taxon>
        <taxon>Datureae</taxon>
        <taxon>Datura</taxon>
    </lineage>
</organism>
<name>A0ABS8WKJ6_DATST</name>
<feature type="compositionally biased region" description="Polar residues" evidence="1">
    <location>
        <begin position="1"/>
        <end position="13"/>
    </location>
</feature>
<evidence type="ECO:0000313" key="3">
    <source>
        <dbReference type="Proteomes" id="UP000823775"/>
    </source>
</evidence>
<gene>
    <name evidence="2" type="ORF">HAX54_047304</name>
</gene>
<evidence type="ECO:0000256" key="1">
    <source>
        <dbReference type="SAM" id="MobiDB-lite"/>
    </source>
</evidence>
<dbReference type="EMBL" id="JACEIK010007612">
    <property type="protein sequence ID" value="MCE3050471.1"/>
    <property type="molecule type" value="Genomic_DNA"/>
</dbReference>
<comment type="caution">
    <text evidence="2">The sequence shown here is derived from an EMBL/GenBank/DDBJ whole genome shotgun (WGS) entry which is preliminary data.</text>
</comment>
<feature type="region of interest" description="Disordered" evidence="1">
    <location>
        <begin position="1"/>
        <end position="81"/>
    </location>
</feature>
<sequence>MPLGSTSKFINSTNRKKEVAARKEIAKKRQLEDDSESDSSSGSEEGNHDVEELGNDDTEAEEFTDKASATEEFGEQVEDFDLPATLEARSKMLFKQVSWDMYYAGLALNDKGNPSNNIKEEPKIQINALNEVPELKKLFEVYNMQLDGQDSG</sequence>
<accession>A0ABS8WKJ6</accession>
<keyword evidence="3" id="KW-1185">Reference proteome</keyword>
<feature type="compositionally biased region" description="Basic and acidic residues" evidence="1">
    <location>
        <begin position="15"/>
        <end position="32"/>
    </location>
</feature>
<proteinExistence type="predicted"/>
<reference evidence="2 3" key="1">
    <citation type="journal article" date="2021" name="BMC Genomics">
        <title>Datura genome reveals duplications of psychoactive alkaloid biosynthetic genes and high mutation rate following tissue culture.</title>
        <authorList>
            <person name="Rajewski A."/>
            <person name="Carter-House D."/>
            <person name="Stajich J."/>
            <person name="Litt A."/>
        </authorList>
    </citation>
    <scope>NUCLEOTIDE SEQUENCE [LARGE SCALE GENOMIC DNA]</scope>
    <source>
        <strain evidence="2">AR-01</strain>
    </source>
</reference>